<proteinExistence type="predicted"/>
<organism evidence="1 2">
    <name type="scientific">Monoraphidium neglectum</name>
    <dbReference type="NCBI Taxonomy" id="145388"/>
    <lineage>
        <taxon>Eukaryota</taxon>
        <taxon>Viridiplantae</taxon>
        <taxon>Chlorophyta</taxon>
        <taxon>core chlorophytes</taxon>
        <taxon>Chlorophyceae</taxon>
        <taxon>CS clade</taxon>
        <taxon>Sphaeropleales</taxon>
        <taxon>Selenastraceae</taxon>
        <taxon>Monoraphidium</taxon>
    </lineage>
</organism>
<reference evidence="1 2" key="1">
    <citation type="journal article" date="2013" name="BMC Genomics">
        <title>Reconstruction of the lipid metabolism for the microalga Monoraphidium neglectum from its genome sequence reveals characteristics suitable for biofuel production.</title>
        <authorList>
            <person name="Bogen C."/>
            <person name="Al-Dilaimi A."/>
            <person name="Albersmeier A."/>
            <person name="Wichmann J."/>
            <person name="Grundmann M."/>
            <person name="Rupp O."/>
            <person name="Lauersen K.J."/>
            <person name="Blifernez-Klassen O."/>
            <person name="Kalinowski J."/>
            <person name="Goesmann A."/>
            <person name="Mussgnug J.H."/>
            <person name="Kruse O."/>
        </authorList>
    </citation>
    <scope>NUCLEOTIDE SEQUENCE [LARGE SCALE GENOMIC DNA]</scope>
    <source>
        <strain evidence="1 2">SAG 48.87</strain>
    </source>
</reference>
<accession>A0A0D2LK24</accession>
<dbReference type="GeneID" id="25729626"/>
<dbReference type="STRING" id="145388.A0A0D2LK24"/>
<dbReference type="InterPro" id="IPR002763">
    <property type="entry name" value="DUF72"/>
</dbReference>
<dbReference type="EMBL" id="KK100338">
    <property type="protein sequence ID" value="KIZ06719.1"/>
    <property type="molecule type" value="Genomic_DNA"/>
</dbReference>
<dbReference type="Pfam" id="PF01904">
    <property type="entry name" value="DUF72"/>
    <property type="match status" value="1"/>
</dbReference>
<evidence type="ECO:0000313" key="1">
    <source>
        <dbReference type="EMBL" id="KIZ06719.1"/>
    </source>
</evidence>
<dbReference type="RefSeq" id="XP_013905738.1">
    <property type="nucleotide sequence ID" value="XM_014050284.1"/>
</dbReference>
<dbReference type="PANTHER" id="PTHR30348:SF4">
    <property type="entry name" value="DUF72 DOMAIN-CONTAINING PROTEIN"/>
    <property type="match status" value="1"/>
</dbReference>
<dbReference type="AlphaFoldDB" id="A0A0D2LK24"/>
<protein>
    <submittedName>
        <fullName evidence="1">Uncharacterized protein</fullName>
    </submittedName>
</protein>
<dbReference type="OrthoDB" id="10267663at2759"/>
<dbReference type="PANTHER" id="PTHR30348">
    <property type="entry name" value="UNCHARACTERIZED PROTEIN YECE"/>
    <property type="match status" value="1"/>
</dbReference>
<keyword evidence="2" id="KW-1185">Reference proteome</keyword>
<dbReference type="SUPFAM" id="SSF117396">
    <property type="entry name" value="TM1631-like"/>
    <property type="match status" value="1"/>
</dbReference>
<sequence length="217" mass="24315">MPPLLWRSFISLSPPKKNTIDLDGHVSYGTVTAKAVREWRDSTPPGFKIAIKGHKYITHMVIGWGIFELGDKLGPILWQLDPKFRFNAQRAALFLELLPKTLGQAAELAEGCSHQASCPTLRHVSQHLSKRGREAVTSLPAGVDPSTPIQYAFEPRHPSRDCDEFYELLRLHNVACCISEAAPGSWHCFHRIDTSDALVYVRLHGNWETYCRSAAAL</sequence>
<dbReference type="Proteomes" id="UP000054498">
    <property type="component" value="Unassembled WGS sequence"/>
</dbReference>
<dbReference type="InterPro" id="IPR036520">
    <property type="entry name" value="UPF0759_sf"/>
</dbReference>
<gene>
    <name evidence="1" type="ORF">MNEG_1228</name>
</gene>
<name>A0A0D2LK24_9CHLO</name>
<dbReference type="KEGG" id="mng:MNEG_1228"/>
<evidence type="ECO:0000313" key="2">
    <source>
        <dbReference type="Proteomes" id="UP000054498"/>
    </source>
</evidence>
<dbReference type="Gene3D" id="3.20.20.410">
    <property type="entry name" value="Protein of unknown function UPF0759"/>
    <property type="match status" value="1"/>
</dbReference>